<name>A0A940IG38_9BACT</name>
<comment type="caution">
    <text evidence="3">The sequence shown here is derived from an EMBL/GenBank/DDBJ whole genome shotgun (WGS) entry which is preliminary data.</text>
</comment>
<dbReference type="InterPro" id="IPR001387">
    <property type="entry name" value="Cro/C1-type_HTH"/>
</dbReference>
<evidence type="ECO:0000313" key="3">
    <source>
        <dbReference type="EMBL" id="MBO8453578.1"/>
    </source>
</evidence>
<dbReference type="AlphaFoldDB" id="A0A940IG38"/>
<keyword evidence="1" id="KW-0238">DNA-binding</keyword>
<dbReference type="GO" id="GO:0003677">
    <property type="term" value="F:DNA binding"/>
    <property type="evidence" value="ECO:0007669"/>
    <property type="project" value="UniProtKB-KW"/>
</dbReference>
<sequence length="141" mass="15697">MDKNSVKENLLKMRSRLGLSQEAMAEKLGISRTAYRNIETGKTKLISNHADKIASILGITTEELLLGHSTEERPAASAEDIREKYESRIRDIETGHSEEVTALAAQIKVLTEFIETLKETIRTKDEIIAMLRKSAAAASKK</sequence>
<dbReference type="SUPFAM" id="SSF47413">
    <property type="entry name" value="lambda repressor-like DNA-binding domains"/>
    <property type="match status" value="1"/>
</dbReference>
<dbReference type="Gene3D" id="1.10.260.40">
    <property type="entry name" value="lambda repressor-like DNA-binding domains"/>
    <property type="match status" value="1"/>
</dbReference>
<dbReference type="SMART" id="SM00530">
    <property type="entry name" value="HTH_XRE"/>
    <property type="match status" value="1"/>
</dbReference>
<organism evidence="3 4">
    <name type="scientific">Candidatus Cryptobacteroides gallistercoris</name>
    <dbReference type="NCBI Taxonomy" id="2840765"/>
    <lineage>
        <taxon>Bacteria</taxon>
        <taxon>Pseudomonadati</taxon>
        <taxon>Bacteroidota</taxon>
        <taxon>Bacteroidia</taxon>
        <taxon>Bacteroidales</taxon>
        <taxon>Candidatus Cryptobacteroides</taxon>
    </lineage>
</organism>
<dbReference type="Pfam" id="PF12844">
    <property type="entry name" value="HTH_19"/>
    <property type="match status" value="1"/>
</dbReference>
<gene>
    <name evidence="3" type="ORF">IAC07_02490</name>
</gene>
<evidence type="ECO:0000259" key="2">
    <source>
        <dbReference type="PROSITE" id="PS50943"/>
    </source>
</evidence>
<proteinExistence type="predicted"/>
<dbReference type="PANTHER" id="PTHR46558">
    <property type="entry name" value="TRACRIPTIONAL REGULATORY PROTEIN-RELATED-RELATED"/>
    <property type="match status" value="1"/>
</dbReference>
<reference evidence="3" key="1">
    <citation type="submission" date="2020-10" db="EMBL/GenBank/DDBJ databases">
        <authorList>
            <person name="Gilroy R."/>
        </authorList>
    </citation>
    <scope>NUCLEOTIDE SEQUENCE</scope>
    <source>
        <strain evidence="3">F1-3629</strain>
    </source>
</reference>
<dbReference type="CDD" id="cd00093">
    <property type="entry name" value="HTH_XRE"/>
    <property type="match status" value="1"/>
</dbReference>
<protein>
    <submittedName>
        <fullName evidence="3">Helix-turn-helix transcriptional regulator</fullName>
    </submittedName>
</protein>
<reference evidence="3" key="2">
    <citation type="journal article" date="2021" name="PeerJ">
        <title>Extensive microbial diversity within the chicken gut microbiome revealed by metagenomics and culture.</title>
        <authorList>
            <person name="Gilroy R."/>
            <person name="Ravi A."/>
            <person name="Getino M."/>
            <person name="Pursley I."/>
            <person name="Horton D.L."/>
            <person name="Alikhan N.F."/>
            <person name="Baker D."/>
            <person name="Gharbi K."/>
            <person name="Hall N."/>
            <person name="Watson M."/>
            <person name="Adriaenssens E.M."/>
            <person name="Foster-Nyarko E."/>
            <person name="Jarju S."/>
            <person name="Secka A."/>
            <person name="Antonio M."/>
            <person name="Oren A."/>
            <person name="Chaudhuri R.R."/>
            <person name="La Ragione R."/>
            <person name="Hildebrand F."/>
            <person name="Pallen M.J."/>
        </authorList>
    </citation>
    <scope>NUCLEOTIDE SEQUENCE</scope>
    <source>
        <strain evidence="3">F1-3629</strain>
    </source>
</reference>
<evidence type="ECO:0000313" key="4">
    <source>
        <dbReference type="Proteomes" id="UP000771749"/>
    </source>
</evidence>
<dbReference type="InterPro" id="IPR010982">
    <property type="entry name" value="Lambda_DNA-bd_dom_sf"/>
</dbReference>
<evidence type="ECO:0000256" key="1">
    <source>
        <dbReference type="ARBA" id="ARBA00023125"/>
    </source>
</evidence>
<dbReference type="PANTHER" id="PTHR46558:SF4">
    <property type="entry name" value="DNA-BIDING PHAGE PROTEIN"/>
    <property type="match status" value="1"/>
</dbReference>
<feature type="domain" description="HTH cro/C1-type" evidence="2">
    <location>
        <begin position="10"/>
        <end position="64"/>
    </location>
</feature>
<accession>A0A940IG38</accession>
<dbReference type="PROSITE" id="PS50943">
    <property type="entry name" value="HTH_CROC1"/>
    <property type="match status" value="1"/>
</dbReference>
<dbReference type="Proteomes" id="UP000771749">
    <property type="component" value="Unassembled WGS sequence"/>
</dbReference>
<dbReference type="EMBL" id="JADIMJ010000040">
    <property type="protein sequence ID" value="MBO8453578.1"/>
    <property type="molecule type" value="Genomic_DNA"/>
</dbReference>